<sequence>MTTARPPVSPRQRAVYRRRRLAVSGLGLLLVAVLVQGVQGASALIAGTFGGAESATTTALVDPSYAPVRIDVPATGLSQPLQVAGLDGTDLKPPAGKVAWFTGLDRVVPGELGTAVVAAQAGEGGAFAGLTTVDEGDRVVITFADGVTLVLDVVATSLIDDDELHDSQLIWGLQTETRRVAVVTPDEVPGQDGHLLVVAELA</sequence>
<dbReference type="RefSeq" id="WP_252619596.1">
    <property type="nucleotide sequence ID" value="NZ_CP099490.1"/>
</dbReference>
<accession>A0ABY4YEV7</accession>
<dbReference type="EMBL" id="CP099490">
    <property type="protein sequence ID" value="USQ75311.1"/>
    <property type="molecule type" value="Genomic_DNA"/>
</dbReference>
<reference evidence="2" key="1">
    <citation type="submission" date="2022-06" db="EMBL/GenBank/DDBJ databases">
        <title>Ornithinimicrobium JY.X270.</title>
        <authorList>
            <person name="Huang Y."/>
        </authorList>
    </citation>
    <scope>NUCLEOTIDE SEQUENCE</scope>
    <source>
        <strain evidence="2">JY.X270</strain>
    </source>
</reference>
<organism evidence="2 3">
    <name type="scientific">Ornithinimicrobium cryptoxanthini</name>
    <dbReference type="NCBI Taxonomy" id="2934161"/>
    <lineage>
        <taxon>Bacteria</taxon>
        <taxon>Bacillati</taxon>
        <taxon>Actinomycetota</taxon>
        <taxon>Actinomycetes</taxon>
        <taxon>Micrococcales</taxon>
        <taxon>Ornithinimicrobiaceae</taxon>
        <taxon>Ornithinimicrobium</taxon>
    </lineage>
</organism>
<protein>
    <submittedName>
        <fullName evidence="2">Class F sortase</fullName>
    </submittedName>
</protein>
<keyword evidence="1" id="KW-0378">Hydrolase</keyword>
<evidence type="ECO:0000313" key="3">
    <source>
        <dbReference type="Proteomes" id="UP001056535"/>
    </source>
</evidence>
<dbReference type="InterPro" id="IPR023365">
    <property type="entry name" value="Sortase_dom-sf"/>
</dbReference>
<dbReference type="Gene3D" id="2.40.260.10">
    <property type="entry name" value="Sortase"/>
    <property type="match status" value="1"/>
</dbReference>
<evidence type="ECO:0000313" key="2">
    <source>
        <dbReference type="EMBL" id="USQ75311.1"/>
    </source>
</evidence>
<gene>
    <name evidence="2" type="ORF">NF557_11845</name>
</gene>
<evidence type="ECO:0000256" key="1">
    <source>
        <dbReference type="ARBA" id="ARBA00022801"/>
    </source>
</evidence>
<dbReference type="InterPro" id="IPR042001">
    <property type="entry name" value="Sortase_F"/>
</dbReference>
<dbReference type="Proteomes" id="UP001056535">
    <property type="component" value="Chromosome"/>
</dbReference>
<dbReference type="InterPro" id="IPR005754">
    <property type="entry name" value="Sortase"/>
</dbReference>
<dbReference type="CDD" id="cd05829">
    <property type="entry name" value="Sortase_F"/>
    <property type="match status" value="1"/>
</dbReference>
<name>A0ABY4YEV7_9MICO</name>
<proteinExistence type="predicted"/>
<dbReference type="Pfam" id="PF04203">
    <property type="entry name" value="Sortase"/>
    <property type="match status" value="1"/>
</dbReference>
<keyword evidence="3" id="KW-1185">Reference proteome</keyword>